<protein>
    <submittedName>
        <fullName evidence="1">Uncharacterized protein</fullName>
    </submittedName>
</protein>
<dbReference type="AlphaFoldDB" id="A0A9P6DGD3"/>
<gene>
    <name evidence="1" type="ORF">BDN71DRAFT_1505809</name>
</gene>
<dbReference type="OrthoDB" id="10542405at2759"/>
<reference evidence="1" key="1">
    <citation type="submission" date="2020-11" db="EMBL/GenBank/DDBJ databases">
        <authorList>
            <consortium name="DOE Joint Genome Institute"/>
            <person name="Ahrendt S."/>
            <person name="Riley R."/>
            <person name="Andreopoulos W."/>
            <person name="Labutti K."/>
            <person name="Pangilinan J."/>
            <person name="Ruiz-Duenas F.J."/>
            <person name="Barrasa J.M."/>
            <person name="Sanchez-Garcia M."/>
            <person name="Camarero S."/>
            <person name="Miyauchi S."/>
            <person name="Serrano A."/>
            <person name="Linde D."/>
            <person name="Babiker R."/>
            <person name="Drula E."/>
            <person name="Ayuso-Fernandez I."/>
            <person name="Pacheco R."/>
            <person name="Padilla G."/>
            <person name="Ferreira P."/>
            <person name="Barriuso J."/>
            <person name="Kellner H."/>
            <person name="Castanera R."/>
            <person name="Alfaro M."/>
            <person name="Ramirez L."/>
            <person name="Pisabarro A.G."/>
            <person name="Kuo A."/>
            <person name="Tritt A."/>
            <person name="Lipzen A."/>
            <person name="He G."/>
            <person name="Yan M."/>
            <person name="Ng V."/>
            <person name="Cullen D."/>
            <person name="Martin F."/>
            <person name="Rosso M.-N."/>
            <person name="Henrissat B."/>
            <person name="Hibbett D."/>
            <person name="Martinez A.T."/>
            <person name="Grigoriev I.V."/>
        </authorList>
    </citation>
    <scope>NUCLEOTIDE SEQUENCE</scope>
    <source>
        <strain evidence="1">ATCC 90797</strain>
    </source>
</reference>
<evidence type="ECO:0000313" key="2">
    <source>
        <dbReference type="Proteomes" id="UP000807025"/>
    </source>
</evidence>
<keyword evidence="2" id="KW-1185">Reference proteome</keyword>
<sequence>MVCDTILGFLEDFDMNMKHTYIVSTELSGEFNWDYDTPPVSIPEVSVLHLGVVQLGHMGGTKVFVKVTAKAEGKVTSTIQYGLQHISLTIPAKKDVHLTPYFNSTHTKLTASSFSGKVSATFSVNGGIIQKLMVRIVTSNSNACADAWLGVEVGLALAAQAMQDFGSGGDGSTSPVL</sequence>
<evidence type="ECO:0000313" key="1">
    <source>
        <dbReference type="EMBL" id="KAF9496509.1"/>
    </source>
</evidence>
<dbReference type="EMBL" id="MU154552">
    <property type="protein sequence ID" value="KAF9496509.1"/>
    <property type="molecule type" value="Genomic_DNA"/>
</dbReference>
<organism evidence="1 2">
    <name type="scientific">Pleurotus eryngii</name>
    <name type="common">Boletus of the steppes</name>
    <dbReference type="NCBI Taxonomy" id="5323"/>
    <lineage>
        <taxon>Eukaryota</taxon>
        <taxon>Fungi</taxon>
        <taxon>Dikarya</taxon>
        <taxon>Basidiomycota</taxon>
        <taxon>Agaricomycotina</taxon>
        <taxon>Agaricomycetes</taxon>
        <taxon>Agaricomycetidae</taxon>
        <taxon>Agaricales</taxon>
        <taxon>Pleurotineae</taxon>
        <taxon>Pleurotaceae</taxon>
        <taxon>Pleurotus</taxon>
    </lineage>
</organism>
<proteinExistence type="predicted"/>
<accession>A0A9P6DGD3</accession>
<name>A0A9P6DGD3_PLEER</name>
<comment type="caution">
    <text evidence="1">The sequence shown here is derived from an EMBL/GenBank/DDBJ whole genome shotgun (WGS) entry which is preliminary data.</text>
</comment>
<dbReference type="Proteomes" id="UP000807025">
    <property type="component" value="Unassembled WGS sequence"/>
</dbReference>